<dbReference type="EMBL" id="PKKJ01000003">
    <property type="protein sequence ID" value="PKY66486.1"/>
    <property type="molecule type" value="Genomic_DNA"/>
</dbReference>
<dbReference type="PANTHER" id="PTHR48094">
    <property type="entry name" value="PROTEIN/NUCLEIC ACID DEGLYCASE DJ-1-RELATED"/>
    <property type="match status" value="1"/>
</dbReference>
<evidence type="ECO:0000313" key="3">
    <source>
        <dbReference type="Proteomes" id="UP000234545"/>
    </source>
</evidence>
<evidence type="ECO:0000259" key="1">
    <source>
        <dbReference type="Pfam" id="PF01965"/>
    </source>
</evidence>
<dbReference type="OrthoDB" id="9792284at2"/>
<dbReference type="RefSeq" id="WP_101627999.1">
    <property type="nucleotide sequence ID" value="NZ_PKKJ01000003.1"/>
</dbReference>
<comment type="caution">
    <text evidence="2">The sequence shown here is derived from an EMBL/GenBank/DDBJ whole genome shotgun (WGS) entry which is preliminary data.</text>
</comment>
<name>A0A2I1I5R7_9ACTO</name>
<sequence length="220" mass="22855">MPTPTTVTTDASVGVLIAPGLEEVEALAVVDCLYRAGVRADLIAVPAPDNEAVEEPRSNPFASAPSLPLATRSLSVTSSHGITLVCDLHLDDADLSEYTVLFLPGGMPGTVNLEENTKIREEIARRIAFGEPVAAICAAPSILAHAGFLDGRNATANPGFMKDLEMGGAHALTDSVVVDGNVFTSRGMGTAIQLGLSLVNHLLGEDSAKAVEIAIVKQDD</sequence>
<dbReference type="InterPro" id="IPR050325">
    <property type="entry name" value="Prot/Nucl_acid_deglycase"/>
</dbReference>
<dbReference type="GO" id="GO:0005737">
    <property type="term" value="C:cytoplasm"/>
    <property type="evidence" value="ECO:0007669"/>
    <property type="project" value="TreeGrafter"/>
</dbReference>
<reference evidence="2 3" key="1">
    <citation type="submission" date="2017-12" db="EMBL/GenBank/DDBJ databases">
        <title>Phylogenetic diversity of female urinary microbiome.</title>
        <authorList>
            <person name="Thomas-White K."/>
            <person name="Wolfe A.J."/>
        </authorList>
    </citation>
    <scope>NUCLEOTIDE SEQUENCE [LARGE SCALE GENOMIC DNA]</scope>
    <source>
        <strain evidence="2 3">UMB0250</strain>
    </source>
</reference>
<dbReference type="InterPro" id="IPR002818">
    <property type="entry name" value="DJ-1/PfpI"/>
</dbReference>
<dbReference type="PANTHER" id="PTHR48094:SF12">
    <property type="entry name" value="PARKINSON DISEASE PROTEIN 7 HOMOLOG"/>
    <property type="match status" value="1"/>
</dbReference>
<organism evidence="2 3">
    <name type="scientific">Schaalia turicensis</name>
    <dbReference type="NCBI Taxonomy" id="131111"/>
    <lineage>
        <taxon>Bacteria</taxon>
        <taxon>Bacillati</taxon>
        <taxon>Actinomycetota</taxon>
        <taxon>Actinomycetes</taxon>
        <taxon>Actinomycetales</taxon>
        <taxon>Actinomycetaceae</taxon>
        <taxon>Schaalia</taxon>
    </lineage>
</organism>
<accession>A0A2I1I5R7</accession>
<protein>
    <submittedName>
        <fullName evidence="2">DJ-1 family protein</fullName>
    </submittedName>
</protein>
<dbReference type="AlphaFoldDB" id="A0A2I1I5R7"/>
<dbReference type="Proteomes" id="UP000234545">
    <property type="component" value="Unassembled WGS sequence"/>
</dbReference>
<evidence type="ECO:0000313" key="2">
    <source>
        <dbReference type="EMBL" id="PKY66486.1"/>
    </source>
</evidence>
<feature type="domain" description="DJ-1/PfpI" evidence="1">
    <location>
        <begin position="12"/>
        <end position="200"/>
    </location>
</feature>
<dbReference type="CDD" id="cd03135">
    <property type="entry name" value="GATase1_DJ-1"/>
    <property type="match status" value="1"/>
</dbReference>
<proteinExistence type="predicted"/>
<dbReference type="Gene3D" id="3.40.50.880">
    <property type="match status" value="1"/>
</dbReference>
<dbReference type="InterPro" id="IPR029062">
    <property type="entry name" value="Class_I_gatase-like"/>
</dbReference>
<dbReference type="SUPFAM" id="SSF52317">
    <property type="entry name" value="Class I glutamine amidotransferase-like"/>
    <property type="match status" value="1"/>
</dbReference>
<dbReference type="Pfam" id="PF01965">
    <property type="entry name" value="DJ-1_PfpI"/>
    <property type="match status" value="1"/>
</dbReference>
<gene>
    <name evidence="2" type="ORF">CYJ25_04475</name>
</gene>